<evidence type="ECO:0000256" key="1">
    <source>
        <dbReference type="ARBA" id="ARBA00004651"/>
    </source>
</evidence>
<dbReference type="AlphaFoldDB" id="A0A381WM24"/>
<name>A0A381WM24_9ZZZZ</name>
<dbReference type="GO" id="GO:0005283">
    <property type="term" value="F:amino acid:sodium symporter activity"/>
    <property type="evidence" value="ECO:0007669"/>
    <property type="project" value="InterPro"/>
</dbReference>
<feature type="transmembrane region" description="Helical" evidence="7">
    <location>
        <begin position="251"/>
        <end position="276"/>
    </location>
</feature>
<dbReference type="Pfam" id="PF01235">
    <property type="entry name" value="Na_Ala_symp"/>
    <property type="match status" value="1"/>
</dbReference>
<protein>
    <recommendedName>
        <fullName evidence="9">Amino acid carrier protein</fullName>
    </recommendedName>
</protein>
<feature type="transmembrane region" description="Helical" evidence="7">
    <location>
        <begin position="316"/>
        <end position="337"/>
    </location>
</feature>
<proteinExistence type="predicted"/>
<evidence type="ECO:0000313" key="8">
    <source>
        <dbReference type="EMBL" id="SVA53566.1"/>
    </source>
</evidence>
<dbReference type="PRINTS" id="PR00175">
    <property type="entry name" value="NAALASMPORT"/>
</dbReference>
<accession>A0A381WM24</accession>
<gene>
    <name evidence="8" type="ORF">METZ01_LOCUS106420</name>
</gene>
<feature type="transmembrane region" description="Helical" evidence="7">
    <location>
        <begin position="101"/>
        <end position="124"/>
    </location>
</feature>
<dbReference type="Gene3D" id="1.20.1740.10">
    <property type="entry name" value="Amino acid/polyamine transporter I"/>
    <property type="match status" value="1"/>
</dbReference>
<organism evidence="8">
    <name type="scientific">marine metagenome</name>
    <dbReference type="NCBI Taxonomy" id="408172"/>
    <lineage>
        <taxon>unclassified sequences</taxon>
        <taxon>metagenomes</taxon>
        <taxon>ecological metagenomes</taxon>
    </lineage>
</organism>
<evidence type="ECO:0000256" key="7">
    <source>
        <dbReference type="SAM" id="Phobius"/>
    </source>
</evidence>
<evidence type="ECO:0008006" key="9">
    <source>
        <dbReference type="Google" id="ProtNLM"/>
    </source>
</evidence>
<feature type="transmembrane region" description="Helical" evidence="7">
    <location>
        <begin position="75"/>
        <end position="95"/>
    </location>
</feature>
<dbReference type="GO" id="GO:0005886">
    <property type="term" value="C:plasma membrane"/>
    <property type="evidence" value="ECO:0007669"/>
    <property type="project" value="UniProtKB-SubCell"/>
</dbReference>
<feature type="transmembrane region" description="Helical" evidence="7">
    <location>
        <begin position="152"/>
        <end position="172"/>
    </location>
</feature>
<dbReference type="PANTHER" id="PTHR30330:SF3">
    <property type="entry name" value="TRANSCRIPTIONAL REGULATOR, LRP FAMILY"/>
    <property type="match status" value="1"/>
</dbReference>
<feature type="transmembrane region" description="Helical" evidence="7">
    <location>
        <begin position="12"/>
        <end position="37"/>
    </location>
</feature>
<keyword evidence="4 7" id="KW-0812">Transmembrane</keyword>
<keyword evidence="5 7" id="KW-1133">Transmembrane helix</keyword>
<feature type="transmembrane region" description="Helical" evidence="7">
    <location>
        <begin position="224"/>
        <end position="245"/>
    </location>
</feature>
<keyword evidence="6 7" id="KW-0472">Membrane</keyword>
<sequence length="454" mass="48801">MKLLEILDSAISAFAGFMWGPPLLIILLGGGLYFSIYSRFVPFKYFRHGVNILLGRYNDPNDPGDITHFQALSSALASTVGLGNISGVAIAIQMGGPGALFWMWVSAVVGMSTKFFSCTLAILFRGEDDQGRVQGGPMYYIENGLGKKFKPLSVIFSVAGLFGCTVIFQSNQLADIIRNQVFLPNGWFVDNAVTGNFIQGVIMALLTSLVIFGGIKRIGQVASFMVPIMVVLYVFAGLLVVFNHLSEIPSLFGLIIHDAFTGDAVMGGAVGSVIIAGVRRALFSNEAGLGTSDMAHGAAMTKEPVREGLVAMIEPFIDTIIVCTITALVILSSGVWQQEGLNGVTMTTTAFIAELGGFGKFLLLAAVLTFSLSTMMSYSYYGSKCSGYLFGTKSIFFYRCFYVVTIVVGAMITIEVVINFIDGMYAIMAIPTVVGSILLSPKVMAEAKRYFSTL</sequence>
<evidence type="ECO:0000256" key="3">
    <source>
        <dbReference type="ARBA" id="ARBA00022475"/>
    </source>
</evidence>
<evidence type="ECO:0000256" key="6">
    <source>
        <dbReference type="ARBA" id="ARBA00023136"/>
    </source>
</evidence>
<dbReference type="PANTHER" id="PTHR30330">
    <property type="entry name" value="AGSS FAMILY TRANSPORTER, SODIUM-ALANINE"/>
    <property type="match status" value="1"/>
</dbReference>
<feature type="transmembrane region" description="Helical" evidence="7">
    <location>
        <begin position="396"/>
        <end position="418"/>
    </location>
</feature>
<feature type="transmembrane region" description="Helical" evidence="7">
    <location>
        <begin position="192"/>
        <end position="212"/>
    </location>
</feature>
<feature type="transmembrane region" description="Helical" evidence="7">
    <location>
        <begin position="424"/>
        <end position="445"/>
    </location>
</feature>
<dbReference type="EMBL" id="UINC01012243">
    <property type="protein sequence ID" value="SVA53566.1"/>
    <property type="molecule type" value="Genomic_DNA"/>
</dbReference>
<comment type="subcellular location">
    <subcellularLocation>
        <location evidence="1">Cell membrane</location>
        <topology evidence="1">Multi-pass membrane protein</topology>
    </subcellularLocation>
</comment>
<feature type="transmembrane region" description="Helical" evidence="7">
    <location>
        <begin position="357"/>
        <end position="375"/>
    </location>
</feature>
<evidence type="ECO:0000256" key="4">
    <source>
        <dbReference type="ARBA" id="ARBA00022692"/>
    </source>
</evidence>
<dbReference type="PROSITE" id="PS00873">
    <property type="entry name" value="NA_ALANINE_SYMP"/>
    <property type="match status" value="1"/>
</dbReference>
<evidence type="ECO:0000256" key="5">
    <source>
        <dbReference type="ARBA" id="ARBA00022989"/>
    </source>
</evidence>
<dbReference type="InterPro" id="IPR001463">
    <property type="entry name" value="Na/Ala_symport"/>
</dbReference>
<keyword evidence="3" id="KW-1003">Cell membrane</keyword>
<evidence type="ECO:0000256" key="2">
    <source>
        <dbReference type="ARBA" id="ARBA00022448"/>
    </source>
</evidence>
<dbReference type="NCBIfam" id="TIGR00835">
    <property type="entry name" value="agcS"/>
    <property type="match status" value="1"/>
</dbReference>
<reference evidence="8" key="1">
    <citation type="submission" date="2018-05" db="EMBL/GenBank/DDBJ databases">
        <authorList>
            <person name="Lanie J.A."/>
            <person name="Ng W.-L."/>
            <person name="Kazmierczak K.M."/>
            <person name="Andrzejewski T.M."/>
            <person name="Davidsen T.M."/>
            <person name="Wayne K.J."/>
            <person name="Tettelin H."/>
            <person name="Glass J.I."/>
            <person name="Rusch D."/>
            <person name="Podicherti R."/>
            <person name="Tsui H.-C.T."/>
            <person name="Winkler M.E."/>
        </authorList>
    </citation>
    <scope>NUCLEOTIDE SEQUENCE</scope>
</reference>
<keyword evidence="2" id="KW-0813">Transport</keyword>